<evidence type="ECO:0000313" key="3">
    <source>
        <dbReference type="EMBL" id="SCM80105.1"/>
    </source>
</evidence>
<dbReference type="Gene3D" id="3.10.350.10">
    <property type="entry name" value="LysM domain"/>
    <property type="match status" value="1"/>
</dbReference>
<keyword evidence="1" id="KW-0472">Membrane</keyword>
<dbReference type="InterPro" id="IPR036779">
    <property type="entry name" value="LysM_dom_sf"/>
</dbReference>
<dbReference type="SUPFAM" id="SSF54106">
    <property type="entry name" value="LysM domain"/>
    <property type="match status" value="1"/>
</dbReference>
<dbReference type="Pfam" id="PF01476">
    <property type="entry name" value="LysM"/>
    <property type="match status" value="1"/>
</dbReference>
<evidence type="ECO:0000256" key="1">
    <source>
        <dbReference type="SAM" id="Phobius"/>
    </source>
</evidence>
<proteinExistence type="predicted"/>
<keyword evidence="1" id="KW-0812">Transmembrane</keyword>
<feature type="domain" description="LysM" evidence="2">
    <location>
        <begin position="36"/>
        <end position="87"/>
    </location>
</feature>
<dbReference type="CDD" id="cd00118">
    <property type="entry name" value="LysM"/>
    <property type="match status" value="1"/>
</dbReference>
<evidence type="ECO:0000259" key="2">
    <source>
        <dbReference type="PROSITE" id="PS51782"/>
    </source>
</evidence>
<keyword evidence="3" id="KW-0645">Protease</keyword>
<dbReference type="EMBL" id="FMJE01000003">
    <property type="protein sequence ID" value="SCM80105.1"/>
    <property type="molecule type" value="Genomic_DNA"/>
</dbReference>
<dbReference type="PROSITE" id="PS51782">
    <property type="entry name" value="LYSM"/>
    <property type="match status" value="1"/>
</dbReference>
<dbReference type="GO" id="GO:0006508">
    <property type="term" value="P:proteolysis"/>
    <property type="evidence" value="ECO:0007669"/>
    <property type="project" value="UniProtKB-KW"/>
</dbReference>
<name>A0A212LR74_9FIRM</name>
<organism evidence="3">
    <name type="scientific">uncultured Sporomusa sp</name>
    <dbReference type="NCBI Taxonomy" id="307249"/>
    <lineage>
        <taxon>Bacteria</taxon>
        <taxon>Bacillati</taxon>
        <taxon>Bacillota</taxon>
        <taxon>Negativicutes</taxon>
        <taxon>Selenomonadales</taxon>
        <taxon>Sporomusaceae</taxon>
        <taxon>Sporomusa</taxon>
        <taxon>environmental samples</taxon>
    </lineage>
</organism>
<sequence>MKNFHFIAMVVGIMLLVFVWNNYSAASANSKSISYQTVSVKPGDSVWSIAANFTTPKDDIRNVIIDIKKINGLSNDVAIYPGQTLKIPVKATNTIIETNDVRVTKAR</sequence>
<keyword evidence="3" id="KW-0378">Hydrolase</keyword>
<reference evidence="3" key="1">
    <citation type="submission" date="2016-08" db="EMBL/GenBank/DDBJ databases">
        <authorList>
            <person name="Seilhamer J.J."/>
        </authorList>
    </citation>
    <scope>NUCLEOTIDE SEQUENCE</scope>
    <source>
        <strain evidence="3">86</strain>
    </source>
</reference>
<gene>
    <name evidence="3" type="ORF">KL86SPO_30283</name>
</gene>
<protein>
    <submittedName>
        <fullName evidence="3">Putative Zn-dependent protease (Modular protein)</fullName>
    </submittedName>
</protein>
<feature type="transmembrane region" description="Helical" evidence="1">
    <location>
        <begin position="6"/>
        <end position="23"/>
    </location>
</feature>
<dbReference type="InterPro" id="IPR018392">
    <property type="entry name" value="LysM"/>
</dbReference>
<dbReference type="RefSeq" id="WP_075755621.1">
    <property type="nucleotide sequence ID" value="NZ_LT608335.1"/>
</dbReference>
<keyword evidence="1" id="KW-1133">Transmembrane helix</keyword>
<dbReference type="SMART" id="SM00257">
    <property type="entry name" value="LysM"/>
    <property type="match status" value="1"/>
</dbReference>
<dbReference type="AlphaFoldDB" id="A0A212LR74"/>
<dbReference type="GO" id="GO:0008233">
    <property type="term" value="F:peptidase activity"/>
    <property type="evidence" value="ECO:0007669"/>
    <property type="project" value="UniProtKB-KW"/>
</dbReference>
<accession>A0A212LR74</accession>